<dbReference type="AlphaFoldDB" id="A0A7G6YHQ6"/>
<dbReference type="RefSeq" id="WP_039920823.1">
    <property type="nucleotide sequence ID" value="NZ_CP043643.1"/>
</dbReference>
<evidence type="ECO:0000313" key="1">
    <source>
        <dbReference type="EMBL" id="QNE38021.1"/>
    </source>
</evidence>
<accession>A0A7G6YHQ6</accession>
<geneLocation type="plasmid" evidence="1 2">
    <name>unnamed2</name>
</geneLocation>
<name>A0A7G6YHQ6_9MICO</name>
<organism evidence="1 2">
    <name type="scientific">Leifsonia shinshuensis</name>
    <dbReference type="NCBI Taxonomy" id="150026"/>
    <lineage>
        <taxon>Bacteria</taxon>
        <taxon>Bacillati</taxon>
        <taxon>Actinomycetota</taxon>
        <taxon>Actinomycetes</taxon>
        <taxon>Micrococcales</taxon>
        <taxon>Microbacteriaceae</taxon>
        <taxon>Leifsonia</taxon>
    </lineage>
</organism>
<evidence type="ECO:0000313" key="2">
    <source>
        <dbReference type="Proteomes" id="UP000515511"/>
    </source>
</evidence>
<proteinExistence type="predicted"/>
<keyword evidence="1" id="KW-0614">Plasmid</keyword>
<dbReference type="EMBL" id="CP043643">
    <property type="protein sequence ID" value="QNE38021.1"/>
    <property type="molecule type" value="Genomic_DNA"/>
</dbReference>
<reference evidence="2" key="1">
    <citation type="submission" date="2019-09" db="EMBL/GenBank/DDBJ databases">
        <title>Antimicrobial potential of Antarctic Bacteria.</title>
        <authorList>
            <person name="Benaud N."/>
            <person name="Edwards R.J."/>
            <person name="Ferrari B.C."/>
        </authorList>
    </citation>
    <scope>NUCLEOTIDE SEQUENCE [LARGE SCALE GENOMIC DNA]</scope>
    <source>
        <strain evidence="2">INR9</strain>
        <plasmid evidence="2">unnamed2</plasmid>
    </source>
</reference>
<protein>
    <submittedName>
        <fullName evidence="1">Uncharacterized protein</fullName>
    </submittedName>
</protein>
<gene>
    <name evidence="1" type="ORF">F1C12_22340</name>
</gene>
<dbReference type="Proteomes" id="UP000515511">
    <property type="component" value="Plasmid unnamed2"/>
</dbReference>
<sequence>MSDEPEANPHLRDALLIARQQWQLNEIRELVRAFARNGTSTAPPEAYAYLELMVDAIVDDPEQVMALNADVSRLLNDGGTTFDPDGRQAG</sequence>
<dbReference type="KEGG" id="lse:F1C12_22340"/>